<feature type="compositionally biased region" description="Low complexity" evidence="7">
    <location>
        <begin position="379"/>
        <end position="403"/>
    </location>
</feature>
<dbReference type="PROSITE" id="PS00216">
    <property type="entry name" value="SUGAR_TRANSPORT_1"/>
    <property type="match status" value="1"/>
</dbReference>
<dbReference type="GO" id="GO:0022857">
    <property type="term" value="F:transmembrane transporter activity"/>
    <property type="evidence" value="ECO:0007669"/>
    <property type="project" value="InterPro"/>
</dbReference>
<feature type="region of interest" description="Disordered" evidence="7">
    <location>
        <begin position="343"/>
        <end position="367"/>
    </location>
</feature>
<feature type="transmembrane region" description="Helical" evidence="8">
    <location>
        <begin position="102"/>
        <end position="121"/>
    </location>
</feature>
<dbReference type="InterPro" id="IPR020846">
    <property type="entry name" value="MFS_dom"/>
</dbReference>
<reference evidence="10 11" key="1">
    <citation type="journal article" date="2018" name="Plant J.">
        <title>Genome sequences of Chlorella sorokiniana UTEX 1602 and Micractinium conductrix SAG 241.80: implications to maltose excretion by a green alga.</title>
        <authorList>
            <person name="Arriola M.B."/>
            <person name="Velmurugan N."/>
            <person name="Zhang Y."/>
            <person name="Plunkett M.H."/>
            <person name="Hondzo H."/>
            <person name="Barney B.M."/>
        </authorList>
    </citation>
    <scope>NUCLEOTIDE SEQUENCE [LARGE SCALE GENOMIC DNA]</scope>
    <source>
        <strain evidence="11">UTEX 1602</strain>
    </source>
</reference>
<gene>
    <name evidence="10" type="ORF">C2E21_9181</name>
</gene>
<evidence type="ECO:0000259" key="9">
    <source>
        <dbReference type="PROSITE" id="PS50850"/>
    </source>
</evidence>
<evidence type="ECO:0000313" key="11">
    <source>
        <dbReference type="Proteomes" id="UP000239899"/>
    </source>
</evidence>
<accession>A0A2P6TCA0</accession>
<dbReference type="InterPro" id="IPR036259">
    <property type="entry name" value="MFS_trans_sf"/>
</dbReference>
<dbReference type="PROSITE" id="PS50850">
    <property type="entry name" value="MFS"/>
    <property type="match status" value="1"/>
</dbReference>
<dbReference type="OrthoDB" id="5296287at2759"/>
<feature type="transmembrane region" description="Helical" evidence="8">
    <location>
        <begin position="589"/>
        <end position="612"/>
    </location>
</feature>
<keyword evidence="5 8" id="KW-1133">Transmembrane helix</keyword>
<feature type="compositionally biased region" description="Low complexity" evidence="7">
    <location>
        <begin position="499"/>
        <end position="514"/>
    </location>
</feature>
<proteinExistence type="inferred from homology"/>
<comment type="caution">
    <text evidence="10">The sequence shown here is derived from an EMBL/GenBank/DDBJ whole genome shotgun (WGS) entry which is preliminary data.</text>
</comment>
<dbReference type="InterPro" id="IPR005829">
    <property type="entry name" value="Sugar_transporter_CS"/>
</dbReference>
<feature type="transmembrane region" description="Helical" evidence="8">
    <location>
        <begin position="133"/>
        <end position="154"/>
    </location>
</feature>
<feature type="transmembrane region" description="Helical" evidence="8">
    <location>
        <begin position="41"/>
        <end position="64"/>
    </location>
</feature>
<feature type="transmembrane region" description="Helical" evidence="8">
    <location>
        <begin position="76"/>
        <end position="96"/>
    </location>
</feature>
<comment type="similarity">
    <text evidence="2">Belongs to the major facilitator superfamily. Sugar transporter (TC 2.A.1.1) family.</text>
</comment>
<dbReference type="GO" id="GO:0016020">
    <property type="term" value="C:membrane"/>
    <property type="evidence" value="ECO:0007669"/>
    <property type="project" value="UniProtKB-SubCell"/>
</dbReference>
<evidence type="ECO:0000313" key="10">
    <source>
        <dbReference type="EMBL" id="PRW20232.1"/>
    </source>
</evidence>
<dbReference type="AlphaFoldDB" id="A0A2P6TCA0"/>
<evidence type="ECO:0000256" key="2">
    <source>
        <dbReference type="ARBA" id="ARBA00010992"/>
    </source>
</evidence>
<feature type="transmembrane region" description="Helical" evidence="8">
    <location>
        <begin position="682"/>
        <end position="705"/>
    </location>
</feature>
<dbReference type="Pfam" id="PF00083">
    <property type="entry name" value="Sugar_tr"/>
    <property type="match status" value="2"/>
</dbReference>
<feature type="domain" description="Major facilitator superfamily (MFS) profile" evidence="9">
    <location>
        <begin position="5"/>
        <end position="735"/>
    </location>
</feature>
<feature type="transmembrane region" description="Helical" evidence="8">
    <location>
        <begin position="711"/>
        <end position="731"/>
    </location>
</feature>
<dbReference type="PANTHER" id="PTHR48020">
    <property type="entry name" value="PROTON MYO-INOSITOL COTRANSPORTER"/>
    <property type="match status" value="1"/>
</dbReference>
<evidence type="ECO:0000256" key="1">
    <source>
        <dbReference type="ARBA" id="ARBA00004141"/>
    </source>
</evidence>
<dbReference type="Gene3D" id="1.20.1250.20">
    <property type="entry name" value="MFS general substrate transporter like domains"/>
    <property type="match status" value="2"/>
</dbReference>
<feature type="region of interest" description="Disordered" evidence="7">
    <location>
        <begin position="489"/>
        <end position="524"/>
    </location>
</feature>
<name>A0A2P6TCA0_CHLSO</name>
<evidence type="ECO:0000256" key="7">
    <source>
        <dbReference type="SAM" id="MobiDB-lite"/>
    </source>
</evidence>
<comment type="subcellular location">
    <subcellularLocation>
        <location evidence="1">Membrane</location>
        <topology evidence="1">Multi-pass membrane protein</topology>
    </subcellularLocation>
</comment>
<dbReference type="InterPro" id="IPR005828">
    <property type="entry name" value="MFS_sugar_transport-like"/>
</dbReference>
<dbReference type="PANTHER" id="PTHR48020:SF12">
    <property type="entry name" value="PROTON MYO-INOSITOL COTRANSPORTER"/>
    <property type="match status" value="1"/>
</dbReference>
<feature type="transmembrane region" description="Helical" evidence="8">
    <location>
        <begin position="619"/>
        <end position="641"/>
    </location>
</feature>
<dbReference type="InterPro" id="IPR003663">
    <property type="entry name" value="Sugar/inositol_transpt"/>
</dbReference>
<dbReference type="PROSITE" id="PS00217">
    <property type="entry name" value="SUGAR_TRANSPORT_2"/>
    <property type="match status" value="1"/>
</dbReference>
<sequence>MLWLVAAFASIAGFLFGYDLGLIGGALLNIRDALGIGDWAAEAIVAAAKFGAVPGTFLGGALMLHYGRRAAIGIDSLFFIAGPLTMALALGIGGLIAGRVVVGVGIGISAAVVPAYLGEVAPARVRGRVVESYEILLCAGMLAASLGDAAFQGLPANWRWMVGAPVVPALLLSLSMCLLPESPRWLVIRGRLDEALAVIHRIYTSKILPAGMQHSTAEVEHELLQLWSSVEKDRDEAAARREAHAERRRRRSGAALTKLAPIGSSPVGLGSGRAGAGSSGDGKGSWQRLRPAEEEAEEGRGAAAAATAAAAEYAPAAGGMAAAAASEAVEQAGGSAAATERRGLLAGGGGSDRATPERPLGVPPQLPRIRTSSAASLQLLEQQEGQQQAQQQQQRRQQQQQRQRAQHEVELQASAGGAGRSTAGPWPSSQGAPRDLEAAAAGEDEQEEADEGTYLAGEWGAGSRTASQQLERLASGLRQQRSLNGRQLGQVAEEGGSSGQQAAAAGDSGSARSQEGALGAATGGGKEPGFWATLREMLLDIRLVASGPERQALQMALWLAFFNQAFASTSIINYAPAVLERAGVESHTAATLLTSAVGGSKMLGVLLSFFLVDSLGRRPLLVWGSLGCAAALGALCIADWLALKAFLVAGMCAFIFAFSVSWAGVFWVLLSELFSMSAKSPAASAATAVLFLTGAVADTLFLSLHRWLGPFAFLLFACLAAAAGLYVAAVVPETRGKTLQEIQSLLALRVAPGSRGRRPAAQTSDQHGLLPPGAPLSDA</sequence>
<feature type="region of interest" description="Disordered" evidence="7">
    <location>
        <begin position="238"/>
        <end position="303"/>
    </location>
</feature>
<keyword evidence="11" id="KW-1185">Reference proteome</keyword>
<protein>
    <submittedName>
        <fullName evidence="10">Inositol transporter 2</fullName>
    </submittedName>
</protein>
<feature type="transmembrane region" description="Helical" evidence="8">
    <location>
        <begin position="647"/>
        <end position="670"/>
    </location>
</feature>
<evidence type="ECO:0000256" key="6">
    <source>
        <dbReference type="ARBA" id="ARBA00023136"/>
    </source>
</evidence>
<keyword evidence="6 8" id="KW-0472">Membrane</keyword>
<feature type="transmembrane region" description="Helical" evidence="8">
    <location>
        <begin position="556"/>
        <end position="577"/>
    </location>
</feature>
<feature type="region of interest" description="Disordered" evidence="7">
    <location>
        <begin position="379"/>
        <end position="451"/>
    </location>
</feature>
<evidence type="ECO:0000256" key="8">
    <source>
        <dbReference type="SAM" id="Phobius"/>
    </source>
</evidence>
<dbReference type="Proteomes" id="UP000239899">
    <property type="component" value="Unassembled WGS sequence"/>
</dbReference>
<evidence type="ECO:0000256" key="4">
    <source>
        <dbReference type="ARBA" id="ARBA00022692"/>
    </source>
</evidence>
<organism evidence="10 11">
    <name type="scientific">Chlorella sorokiniana</name>
    <name type="common">Freshwater green alga</name>
    <dbReference type="NCBI Taxonomy" id="3076"/>
    <lineage>
        <taxon>Eukaryota</taxon>
        <taxon>Viridiplantae</taxon>
        <taxon>Chlorophyta</taxon>
        <taxon>core chlorophytes</taxon>
        <taxon>Trebouxiophyceae</taxon>
        <taxon>Chlorellales</taxon>
        <taxon>Chlorellaceae</taxon>
        <taxon>Chlorella clade</taxon>
        <taxon>Chlorella</taxon>
    </lineage>
</organism>
<feature type="compositionally biased region" description="Acidic residues" evidence="7">
    <location>
        <begin position="442"/>
        <end position="451"/>
    </location>
</feature>
<keyword evidence="4 8" id="KW-0812">Transmembrane</keyword>
<feature type="transmembrane region" description="Helical" evidence="8">
    <location>
        <begin position="160"/>
        <end position="179"/>
    </location>
</feature>
<feature type="region of interest" description="Disordered" evidence="7">
    <location>
        <begin position="753"/>
        <end position="779"/>
    </location>
</feature>
<dbReference type="SUPFAM" id="SSF103473">
    <property type="entry name" value="MFS general substrate transporter"/>
    <property type="match status" value="2"/>
</dbReference>
<keyword evidence="3" id="KW-0813">Transport</keyword>
<dbReference type="EMBL" id="LHPG02000025">
    <property type="protein sequence ID" value="PRW20232.1"/>
    <property type="molecule type" value="Genomic_DNA"/>
</dbReference>
<dbReference type="InterPro" id="IPR050814">
    <property type="entry name" value="Myo-inositol_Transporter"/>
</dbReference>
<feature type="compositionally biased region" description="Gly residues" evidence="7">
    <location>
        <begin position="269"/>
        <end position="283"/>
    </location>
</feature>
<evidence type="ECO:0000256" key="3">
    <source>
        <dbReference type="ARBA" id="ARBA00022448"/>
    </source>
</evidence>
<evidence type="ECO:0000256" key="5">
    <source>
        <dbReference type="ARBA" id="ARBA00022989"/>
    </source>
</evidence>
<dbReference type="PRINTS" id="PR00171">
    <property type="entry name" value="SUGRTRNSPORT"/>
</dbReference>